<dbReference type="InterPro" id="IPR050235">
    <property type="entry name" value="CK1_Ser-Thr_kinase"/>
</dbReference>
<feature type="domain" description="Protein kinase" evidence="1">
    <location>
        <begin position="1"/>
        <end position="262"/>
    </location>
</feature>
<evidence type="ECO:0000313" key="2">
    <source>
        <dbReference type="EMBL" id="KZO90018.1"/>
    </source>
</evidence>
<reference evidence="2 3" key="1">
    <citation type="journal article" date="2016" name="Mol. Biol. Evol.">
        <title>Comparative Genomics of Early-Diverging Mushroom-Forming Fungi Provides Insights into the Origins of Lignocellulose Decay Capabilities.</title>
        <authorList>
            <person name="Nagy L.G."/>
            <person name="Riley R."/>
            <person name="Tritt A."/>
            <person name="Adam C."/>
            <person name="Daum C."/>
            <person name="Floudas D."/>
            <person name="Sun H."/>
            <person name="Yadav J.S."/>
            <person name="Pangilinan J."/>
            <person name="Larsson K.H."/>
            <person name="Matsuura K."/>
            <person name="Barry K."/>
            <person name="Labutti K."/>
            <person name="Kuo R."/>
            <person name="Ohm R.A."/>
            <person name="Bhattacharya S.S."/>
            <person name="Shirouzu T."/>
            <person name="Yoshinaga Y."/>
            <person name="Martin F.M."/>
            <person name="Grigoriev I.V."/>
            <person name="Hibbett D.S."/>
        </authorList>
    </citation>
    <scope>NUCLEOTIDE SEQUENCE [LARGE SCALE GENOMIC DNA]</scope>
    <source>
        <strain evidence="2 3">TUFC12733</strain>
    </source>
</reference>
<organism evidence="2 3">
    <name type="scientific">Calocera viscosa (strain TUFC12733)</name>
    <dbReference type="NCBI Taxonomy" id="1330018"/>
    <lineage>
        <taxon>Eukaryota</taxon>
        <taxon>Fungi</taxon>
        <taxon>Dikarya</taxon>
        <taxon>Basidiomycota</taxon>
        <taxon>Agaricomycotina</taxon>
        <taxon>Dacrymycetes</taxon>
        <taxon>Dacrymycetales</taxon>
        <taxon>Dacrymycetaceae</taxon>
        <taxon>Calocera</taxon>
    </lineage>
</organism>
<keyword evidence="3" id="KW-1185">Reference proteome</keyword>
<proteinExistence type="predicted"/>
<dbReference type="OrthoDB" id="5569250at2759"/>
<dbReference type="InterPro" id="IPR040976">
    <property type="entry name" value="Pkinase_fungal"/>
</dbReference>
<dbReference type="InterPro" id="IPR011009">
    <property type="entry name" value="Kinase-like_dom_sf"/>
</dbReference>
<dbReference type="GO" id="GO:0005524">
    <property type="term" value="F:ATP binding"/>
    <property type="evidence" value="ECO:0007669"/>
    <property type="project" value="InterPro"/>
</dbReference>
<dbReference type="STRING" id="1330018.A0A167FZM2"/>
<dbReference type="Proteomes" id="UP000076738">
    <property type="component" value="Unassembled WGS sequence"/>
</dbReference>
<dbReference type="Gene3D" id="1.10.510.10">
    <property type="entry name" value="Transferase(Phosphotransferase) domain 1"/>
    <property type="match status" value="1"/>
</dbReference>
<sequence>MHGTATVLRRCTVTNGDKCCVKLAVHPVTRTPESDFIQRGWQAGVTQGLPRLLAAGTQKLEHFNRIRSSKGGALEYREIRMTVMEEYTRVPRGLDGDQYKKILLPVFCGHDEMIRSAGVLHRDIKPENIMRREDGTGVLIDYDLASFIRTPDDPHSSPFELTARHRTGTPPFMSIRLLEEELPDGEPFLGNSEADDLDSKFYVLLDFCHQGGIDAALGLVPLMSWPAIAQKKKEFIFNGGRWDEGIRDNCLPLWKEWGHEMALQLAYLARAGDGLIAARSSVISTAKAFKSGTVAHVKRYEDALDEEAVAREKWGKVNEGFCGAFRAIYWPSAEGPIETAFSG</sequence>
<evidence type="ECO:0000259" key="1">
    <source>
        <dbReference type="PROSITE" id="PS50011"/>
    </source>
</evidence>
<evidence type="ECO:0000313" key="3">
    <source>
        <dbReference type="Proteomes" id="UP000076738"/>
    </source>
</evidence>
<name>A0A167FZM2_CALVF</name>
<dbReference type="GO" id="GO:0004672">
    <property type="term" value="F:protein kinase activity"/>
    <property type="evidence" value="ECO:0007669"/>
    <property type="project" value="InterPro"/>
</dbReference>
<protein>
    <recommendedName>
        <fullName evidence="1">Protein kinase domain-containing protein</fullName>
    </recommendedName>
</protein>
<dbReference type="AlphaFoldDB" id="A0A167FZM2"/>
<accession>A0A167FZM2</accession>
<dbReference type="EMBL" id="KV417355">
    <property type="protein sequence ID" value="KZO90018.1"/>
    <property type="molecule type" value="Genomic_DNA"/>
</dbReference>
<dbReference type="PROSITE" id="PS50011">
    <property type="entry name" value="PROTEIN_KINASE_DOM"/>
    <property type="match status" value="1"/>
</dbReference>
<dbReference type="InterPro" id="IPR000719">
    <property type="entry name" value="Prot_kinase_dom"/>
</dbReference>
<dbReference type="PANTHER" id="PTHR11909">
    <property type="entry name" value="CASEIN KINASE-RELATED"/>
    <property type="match status" value="1"/>
</dbReference>
<dbReference type="Pfam" id="PF17667">
    <property type="entry name" value="Pkinase_fungal"/>
    <property type="match status" value="1"/>
</dbReference>
<gene>
    <name evidence="2" type="ORF">CALVIDRAFT_543064</name>
</gene>
<dbReference type="SUPFAM" id="SSF56112">
    <property type="entry name" value="Protein kinase-like (PK-like)"/>
    <property type="match status" value="1"/>
</dbReference>